<evidence type="ECO:0008006" key="3">
    <source>
        <dbReference type="Google" id="ProtNLM"/>
    </source>
</evidence>
<dbReference type="Proteomes" id="UP001527882">
    <property type="component" value="Unassembled WGS sequence"/>
</dbReference>
<evidence type="ECO:0000313" key="1">
    <source>
        <dbReference type="EMBL" id="MCZ8512392.1"/>
    </source>
</evidence>
<name>A0ABT4Q6I7_9BACL</name>
<reference evidence="1 2" key="1">
    <citation type="submission" date="2022-12" db="EMBL/GenBank/DDBJ databases">
        <title>Draft genome sequence of Paenibacillus sp. dW9.</title>
        <authorList>
            <person name="Choi E.-W."/>
            <person name="Kim D.-U."/>
        </authorList>
    </citation>
    <scope>NUCLEOTIDE SEQUENCE [LARGE SCALE GENOMIC DNA]</scope>
    <source>
        <strain evidence="2">dW9</strain>
    </source>
</reference>
<dbReference type="EMBL" id="JAQAGZ010000004">
    <property type="protein sequence ID" value="MCZ8512392.1"/>
    <property type="molecule type" value="Genomic_DNA"/>
</dbReference>
<evidence type="ECO:0000313" key="2">
    <source>
        <dbReference type="Proteomes" id="UP001527882"/>
    </source>
</evidence>
<accession>A0ABT4Q6I7</accession>
<organism evidence="1 2">
    <name type="scientific">Paenibacillus gyeongsangnamensis</name>
    <dbReference type="NCBI Taxonomy" id="3388067"/>
    <lineage>
        <taxon>Bacteria</taxon>
        <taxon>Bacillati</taxon>
        <taxon>Bacillota</taxon>
        <taxon>Bacilli</taxon>
        <taxon>Bacillales</taxon>
        <taxon>Paenibacillaceae</taxon>
        <taxon>Paenibacillus</taxon>
    </lineage>
</organism>
<comment type="caution">
    <text evidence="1">The sequence shown here is derived from an EMBL/GenBank/DDBJ whole genome shotgun (WGS) entry which is preliminary data.</text>
</comment>
<protein>
    <recommendedName>
        <fullName evidence="3">HNH endonuclease</fullName>
    </recommendedName>
</protein>
<gene>
    <name evidence="1" type="ORF">O9H85_08090</name>
</gene>
<sequence length="159" mass="18263">MSVNQPHEVDFHHEEHVLYPAHDDRTESKEFKEARHHLIVVLDTPCFICGVKHSEGARMESHHLFGEYSLSNALDIAKINADHPHFTPNNDLPITSVDSEGNQLSLCEWCHRGKPKYEALHHPRNKHKTAGVHELTFPIWIAQKYRLQGVDILVEAVDK</sequence>
<keyword evidence="2" id="KW-1185">Reference proteome</keyword>
<dbReference type="RefSeq" id="WP_269880815.1">
    <property type="nucleotide sequence ID" value="NZ_JAQAGZ010000004.1"/>
</dbReference>
<proteinExistence type="predicted"/>